<proteinExistence type="predicted"/>
<reference evidence="1 2" key="1">
    <citation type="submission" date="2024-06" db="EMBL/GenBank/DDBJ databases">
        <title>Genomic Encyclopedia of Type Strains, Phase IV (KMG-IV): sequencing the most valuable type-strain genomes for metagenomic binning, comparative biology and taxonomic classification.</title>
        <authorList>
            <person name="Goeker M."/>
        </authorList>
    </citation>
    <scope>NUCLEOTIDE SEQUENCE [LARGE SCALE GENOMIC DNA]</scope>
    <source>
        <strain evidence="1 2">DSM 21460</strain>
    </source>
</reference>
<dbReference type="Proteomes" id="UP001549162">
    <property type="component" value="Unassembled WGS sequence"/>
</dbReference>
<dbReference type="EMBL" id="JBEPMA010000012">
    <property type="protein sequence ID" value="MET3617970.1"/>
    <property type="molecule type" value="Genomic_DNA"/>
</dbReference>
<name>A0ABV2JB12_9FIRM</name>
<protein>
    <submittedName>
        <fullName evidence="1">Uncharacterized protein</fullName>
    </submittedName>
</protein>
<gene>
    <name evidence="1" type="ORF">ABID14_001605</name>
</gene>
<evidence type="ECO:0000313" key="1">
    <source>
        <dbReference type="EMBL" id="MET3617970.1"/>
    </source>
</evidence>
<sequence>MLLKRFDDFTINARKHSNTAVDYAKSFGKNLDFSSKSIADLEKILDFYSDDIKICEPTEKQVWTMDLIFGSYLGETMLSNGLRKKGFVWDIIGDSHIPVLKLDKDNYLTPINKVFNRLINGDLDNTISFYDVFMKDFDLN</sequence>
<evidence type="ECO:0000313" key="2">
    <source>
        <dbReference type="Proteomes" id="UP001549162"/>
    </source>
</evidence>
<organism evidence="1 2">
    <name type="scientific">Peptoniphilus olsenii</name>
    <dbReference type="NCBI Taxonomy" id="411570"/>
    <lineage>
        <taxon>Bacteria</taxon>
        <taxon>Bacillati</taxon>
        <taxon>Bacillota</taxon>
        <taxon>Tissierellia</taxon>
        <taxon>Tissierellales</taxon>
        <taxon>Peptoniphilaceae</taxon>
        <taxon>Peptoniphilus</taxon>
    </lineage>
</organism>
<keyword evidence="2" id="KW-1185">Reference proteome</keyword>
<comment type="caution">
    <text evidence="1">The sequence shown here is derived from an EMBL/GenBank/DDBJ whole genome shotgun (WGS) entry which is preliminary data.</text>
</comment>
<accession>A0ABV2JB12</accession>
<dbReference type="RefSeq" id="WP_354368894.1">
    <property type="nucleotide sequence ID" value="NZ_JBEPMA010000012.1"/>
</dbReference>